<evidence type="ECO:0000259" key="9">
    <source>
        <dbReference type="PROSITE" id="PS50202"/>
    </source>
</evidence>
<evidence type="ECO:0000313" key="11">
    <source>
        <dbReference type="Proteomes" id="UP001642520"/>
    </source>
</evidence>
<keyword evidence="6" id="KW-0175">Coiled coil</keyword>
<reference evidence="10 11" key="1">
    <citation type="submission" date="2024-08" db="EMBL/GenBank/DDBJ databases">
        <authorList>
            <person name="Will J Nash"/>
            <person name="Angela Man"/>
            <person name="Seanna McTaggart"/>
            <person name="Kendall Baker"/>
            <person name="Tom Barker"/>
            <person name="Leah Catchpole"/>
            <person name="Alex Durrant"/>
            <person name="Karim Gharbi"/>
            <person name="Naomi Irish"/>
            <person name="Gemy Kaithakottil"/>
            <person name="Debby Ku"/>
            <person name="Aaliyah Providence"/>
            <person name="Felix Shaw"/>
            <person name="David Swarbreck"/>
            <person name="Chris Watkins"/>
            <person name="Ann M. McCartney"/>
            <person name="Giulio Formenti"/>
            <person name="Alice Mouton"/>
            <person name="Noel Vella"/>
            <person name="Bjorn M von Reumont"/>
            <person name="Adriana Vella"/>
            <person name="Wilfried Haerty"/>
        </authorList>
    </citation>
    <scope>NUCLEOTIDE SEQUENCE [LARGE SCALE GENOMIC DNA]</scope>
</reference>
<comment type="subcellular location">
    <subcellularLocation>
        <location evidence="1">Membrane</location>
        <topology evidence="1">Single-pass type IV membrane protein</topology>
    </subcellularLocation>
</comment>
<keyword evidence="5 8" id="KW-0472">Membrane</keyword>
<evidence type="ECO:0000256" key="2">
    <source>
        <dbReference type="ARBA" id="ARBA00008932"/>
    </source>
</evidence>
<keyword evidence="11" id="KW-1185">Reference proteome</keyword>
<protein>
    <recommendedName>
        <fullName evidence="9">MSP domain-containing protein</fullName>
    </recommendedName>
</protein>
<dbReference type="Proteomes" id="UP001642520">
    <property type="component" value="Unassembled WGS sequence"/>
</dbReference>
<evidence type="ECO:0000256" key="8">
    <source>
        <dbReference type="SAM" id="Phobius"/>
    </source>
</evidence>
<feature type="domain" description="MSP" evidence="9">
    <location>
        <begin position="7"/>
        <end position="125"/>
    </location>
</feature>
<keyword evidence="3 8" id="KW-0812">Transmembrane</keyword>
<dbReference type="InterPro" id="IPR000535">
    <property type="entry name" value="MSP_dom"/>
</dbReference>
<dbReference type="InterPro" id="IPR013783">
    <property type="entry name" value="Ig-like_fold"/>
</dbReference>
<organism evidence="10 11">
    <name type="scientific">Xylocopa violacea</name>
    <name type="common">Violet carpenter bee</name>
    <name type="synonym">Apis violacea</name>
    <dbReference type="NCBI Taxonomy" id="135666"/>
    <lineage>
        <taxon>Eukaryota</taxon>
        <taxon>Metazoa</taxon>
        <taxon>Ecdysozoa</taxon>
        <taxon>Arthropoda</taxon>
        <taxon>Hexapoda</taxon>
        <taxon>Insecta</taxon>
        <taxon>Pterygota</taxon>
        <taxon>Neoptera</taxon>
        <taxon>Endopterygota</taxon>
        <taxon>Hymenoptera</taxon>
        <taxon>Apocrita</taxon>
        <taxon>Aculeata</taxon>
        <taxon>Apoidea</taxon>
        <taxon>Anthophila</taxon>
        <taxon>Apidae</taxon>
        <taxon>Xylocopa</taxon>
        <taxon>Xylocopa</taxon>
    </lineage>
</organism>
<evidence type="ECO:0000256" key="3">
    <source>
        <dbReference type="ARBA" id="ARBA00022692"/>
    </source>
</evidence>
<evidence type="ECO:0000256" key="5">
    <source>
        <dbReference type="ARBA" id="ARBA00023136"/>
    </source>
</evidence>
<name>A0ABP1N6T5_XYLVO</name>
<feature type="compositionally biased region" description="Low complexity" evidence="7">
    <location>
        <begin position="136"/>
        <end position="151"/>
    </location>
</feature>
<dbReference type="SUPFAM" id="SSF49354">
    <property type="entry name" value="PapD-like"/>
    <property type="match status" value="1"/>
</dbReference>
<dbReference type="PIRSF" id="PIRSF019693">
    <property type="entry name" value="VAMP-associated"/>
    <property type="match status" value="1"/>
</dbReference>
<dbReference type="Gene3D" id="2.60.40.10">
    <property type="entry name" value="Immunoglobulins"/>
    <property type="match status" value="1"/>
</dbReference>
<evidence type="ECO:0000256" key="6">
    <source>
        <dbReference type="SAM" id="Coils"/>
    </source>
</evidence>
<dbReference type="EMBL" id="CAXAJV020001286">
    <property type="protein sequence ID" value="CAL7935768.1"/>
    <property type="molecule type" value="Genomic_DNA"/>
</dbReference>
<dbReference type="PANTHER" id="PTHR10809">
    <property type="entry name" value="VESICLE-ASSOCIATED MEMBRANE PROTEIN-ASSOCIATED PROTEIN"/>
    <property type="match status" value="1"/>
</dbReference>
<sequence length="253" mass="28231">MVKPEQILIIEPRSELRFRGPFTEKTVTSYIKLTNPSNDKVHFKIKTTAPRRYCVRPNSGTILPMKVTLIAVTLQPFDFDPAEKNKHKFMVQALVAQDDDEENSDMWKGIDPDQLMESKLKCVFENPVTTTAETIPTTTTTKSEAKTTNGTNKAVGDSVKSSPKVPVETEEKLIKAAQEVNQLREEESALRQENLQLKEDLLQLRNVLLVSEAALSTPKNRTSQNSSESSPSVTSILIAIVMVILGYVLGKMI</sequence>
<comment type="similarity">
    <text evidence="2">Belongs to the VAMP-associated protein (VAP) (TC 9.B.17) family.</text>
</comment>
<evidence type="ECO:0000256" key="7">
    <source>
        <dbReference type="SAM" id="MobiDB-lite"/>
    </source>
</evidence>
<proteinExistence type="inferred from homology"/>
<gene>
    <name evidence="10" type="ORF">XYLVIOL_LOCUS1797</name>
</gene>
<keyword evidence="4 8" id="KW-1133">Transmembrane helix</keyword>
<feature type="coiled-coil region" evidence="6">
    <location>
        <begin position="173"/>
        <end position="207"/>
    </location>
</feature>
<evidence type="ECO:0000313" key="10">
    <source>
        <dbReference type="EMBL" id="CAL7935768.1"/>
    </source>
</evidence>
<dbReference type="Pfam" id="PF00635">
    <property type="entry name" value="Motile_Sperm"/>
    <property type="match status" value="1"/>
</dbReference>
<feature type="transmembrane region" description="Helical" evidence="8">
    <location>
        <begin position="232"/>
        <end position="250"/>
    </location>
</feature>
<dbReference type="InterPro" id="IPR008962">
    <property type="entry name" value="PapD-like_sf"/>
</dbReference>
<evidence type="ECO:0000256" key="1">
    <source>
        <dbReference type="ARBA" id="ARBA00004211"/>
    </source>
</evidence>
<dbReference type="PANTHER" id="PTHR10809:SF6">
    <property type="entry name" value="AT11025P-RELATED"/>
    <property type="match status" value="1"/>
</dbReference>
<accession>A0ABP1N6T5</accession>
<comment type="caution">
    <text evidence="10">The sequence shown here is derived from an EMBL/GenBank/DDBJ whole genome shotgun (WGS) entry which is preliminary data.</text>
</comment>
<dbReference type="InterPro" id="IPR016763">
    <property type="entry name" value="VAP"/>
</dbReference>
<feature type="region of interest" description="Disordered" evidence="7">
    <location>
        <begin position="136"/>
        <end position="164"/>
    </location>
</feature>
<evidence type="ECO:0000256" key="4">
    <source>
        <dbReference type="ARBA" id="ARBA00022989"/>
    </source>
</evidence>
<dbReference type="PROSITE" id="PS50202">
    <property type="entry name" value="MSP"/>
    <property type="match status" value="1"/>
</dbReference>